<dbReference type="Proteomes" id="UP001066276">
    <property type="component" value="Chromosome 9"/>
</dbReference>
<evidence type="ECO:0000256" key="1">
    <source>
        <dbReference type="SAM" id="MobiDB-lite"/>
    </source>
</evidence>
<name>A0AAV7MHL9_PLEWA</name>
<organism evidence="2 3">
    <name type="scientific">Pleurodeles waltl</name>
    <name type="common">Iberian ribbed newt</name>
    <dbReference type="NCBI Taxonomy" id="8319"/>
    <lineage>
        <taxon>Eukaryota</taxon>
        <taxon>Metazoa</taxon>
        <taxon>Chordata</taxon>
        <taxon>Craniata</taxon>
        <taxon>Vertebrata</taxon>
        <taxon>Euteleostomi</taxon>
        <taxon>Amphibia</taxon>
        <taxon>Batrachia</taxon>
        <taxon>Caudata</taxon>
        <taxon>Salamandroidea</taxon>
        <taxon>Salamandridae</taxon>
        <taxon>Pleurodelinae</taxon>
        <taxon>Pleurodeles</taxon>
    </lineage>
</organism>
<sequence>MGPCPRRIVEKLYLFRDCIVRIRQALLPSISQRSARAHSAEEALGAKGDPNFVRAPRHNGKAGWGKRAQRILCC</sequence>
<evidence type="ECO:0000313" key="3">
    <source>
        <dbReference type="Proteomes" id="UP001066276"/>
    </source>
</evidence>
<reference evidence="2" key="1">
    <citation type="journal article" date="2022" name="bioRxiv">
        <title>Sequencing and chromosome-scale assembly of the giantPleurodeles waltlgenome.</title>
        <authorList>
            <person name="Brown T."/>
            <person name="Elewa A."/>
            <person name="Iarovenko S."/>
            <person name="Subramanian E."/>
            <person name="Araus A.J."/>
            <person name="Petzold A."/>
            <person name="Susuki M."/>
            <person name="Suzuki K.-i.T."/>
            <person name="Hayashi T."/>
            <person name="Toyoda A."/>
            <person name="Oliveira C."/>
            <person name="Osipova E."/>
            <person name="Leigh N.D."/>
            <person name="Simon A."/>
            <person name="Yun M.H."/>
        </authorList>
    </citation>
    <scope>NUCLEOTIDE SEQUENCE</scope>
    <source>
        <strain evidence="2">20211129_DDA</strain>
        <tissue evidence="2">Liver</tissue>
    </source>
</reference>
<gene>
    <name evidence="2" type="ORF">NDU88_000702</name>
</gene>
<comment type="caution">
    <text evidence="2">The sequence shown here is derived from an EMBL/GenBank/DDBJ whole genome shotgun (WGS) entry which is preliminary data.</text>
</comment>
<dbReference type="AlphaFoldDB" id="A0AAV7MHL9"/>
<protein>
    <submittedName>
        <fullName evidence="2">Uncharacterized protein</fullName>
    </submittedName>
</protein>
<feature type="region of interest" description="Disordered" evidence="1">
    <location>
        <begin position="38"/>
        <end position="61"/>
    </location>
</feature>
<accession>A0AAV7MHL9</accession>
<proteinExistence type="predicted"/>
<keyword evidence="3" id="KW-1185">Reference proteome</keyword>
<dbReference type="EMBL" id="JANPWB010000013">
    <property type="protein sequence ID" value="KAJ1103275.1"/>
    <property type="molecule type" value="Genomic_DNA"/>
</dbReference>
<evidence type="ECO:0000313" key="2">
    <source>
        <dbReference type="EMBL" id="KAJ1103275.1"/>
    </source>
</evidence>